<gene>
    <name evidence="3" type="ORF">A4A58_16915</name>
</gene>
<feature type="domain" description="Glycosyltransferase subfamily 4-like N-terminal" evidence="2">
    <location>
        <begin position="21"/>
        <end position="155"/>
    </location>
</feature>
<evidence type="ECO:0000313" key="4">
    <source>
        <dbReference type="Proteomes" id="UP000076574"/>
    </source>
</evidence>
<reference evidence="3 4" key="1">
    <citation type="submission" date="2016-03" db="EMBL/GenBank/DDBJ databases">
        <title>Microsymbionts genomes from the relict species Vavilovia formosa (Stev.) Fed.</title>
        <authorList>
            <person name="Kopat V."/>
            <person name="Chirak E."/>
            <person name="Kimeklis A."/>
            <person name="Andronov E."/>
        </authorList>
    </citation>
    <scope>NUCLEOTIDE SEQUENCE [LARGE SCALE GENOMIC DNA]</scope>
    <source>
        <strain evidence="3 4">Vaf07</strain>
    </source>
</reference>
<dbReference type="Proteomes" id="UP000076574">
    <property type="component" value="Unassembled WGS sequence"/>
</dbReference>
<comment type="caution">
    <text evidence="3">The sequence shown here is derived from an EMBL/GenBank/DDBJ whole genome shotgun (WGS) entry which is preliminary data.</text>
</comment>
<keyword evidence="3" id="KW-0808">Transferase</keyword>
<dbReference type="RefSeq" id="WP_068737780.1">
    <property type="nucleotide sequence ID" value="NZ_LVYV01000054.1"/>
</dbReference>
<evidence type="ECO:0000259" key="1">
    <source>
        <dbReference type="Pfam" id="PF00534"/>
    </source>
</evidence>
<organism evidence="3 4">
    <name type="scientific">Tardiphaga robiniae</name>
    <dbReference type="NCBI Taxonomy" id="943830"/>
    <lineage>
        <taxon>Bacteria</taxon>
        <taxon>Pseudomonadati</taxon>
        <taxon>Pseudomonadota</taxon>
        <taxon>Alphaproteobacteria</taxon>
        <taxon>Hyphomicrobiales</taxon>
        <taxon>Nitrobacteraceae</taxon>
        <taxon>Tardiphaga</taxon>
    </lineage>
</organism>
<dbReference type="Pfam" id="PF00534">
    <property type="entry name" value="Glycos_transf_1"/>
    <property type="match status" value="1"/>
</dbReference>
<sequence>MTLHVLCVGGEDHALRIPFLAALRSRGFRVSAAGTGAALPFSNSGIEYHRYDFNRFGARVADRLAVGQLSQLVRGIRPDVVQTFDTKPNLLAPLAVRGAIPIVRTINGMGWVFSSAQLKALAFRPAYLALQRLAACWTSATVFQNKEDGDFFRRYRLLGNSPAVLIGSSGIDIDAFDTARAQAPSTAQLRTELGLGDDEVVMTVSRLTVQKGIPTLLDAAAIVREARPGVRFLLVGPRESEGPFAVDQALIDRYAPHVIALGARSDVPALLGIANVFAFPTEYREGIPRVLLEAGLAGVPIVATRMPGCGDVVVENCNGHLVPPRDPRALAAAILDLLQDPARAKSMGQRSIALVRREFDLNVVADRYADLYRKLILTGRRSEDPAVLSRDIHEDRRVSQHGGKSP</sequence>
<dbReference type="InterPro" id="IPR028098">
    <property type="entry name" value="Glyco_trans_4-like_N"/>
</dbReference>
<dbReference type="SUPFAM" id="SSF53756">
    <property type="entry name" value="UDP-Glycosyltransferase/glycogen phosphorylase"/>
    <property type="match status" value="1"/>
</dbReference>
<dbReference type="GO" id="GO:0016757">
    <property type="term" value="F:glycosyltransferase activity"/>
    <property type="evidence" value="ECO:0007669"/>
    <property type="project" value="TreeGrafter"/>
</dbReference>
<dbReference type="AlphaFoldDB" id="A0A163XH96"/>
<proteinExistence type="predicted"/>
<dbReference type="OrthoDB" id="9790710at2"/>
<feature type="domain" description="Glycosyl transferase family 1" evidence="1">
    <location>
        <begin position="192"/>
        <end position="350"/>
    </location>
</feature>
<dbReference type="EMBL" id="LVYV01000054">
    <property type="protein sequence ID" value="KZD20913.1"/>
    <property type="molecule type" value="Genomic_DNA"/>
</dbReference>
<dbReference type="PANTHER" id="PTHR12526">
    <property type="entry name" value="GLYCOSYLTRANSFERASE"/>
    <property type="match status" value="1"/>
</dbReference>
<protein>
    <submittedName>
        <fullName evidence="3">Glycosyl transferase family 1</fullName>
    </submittedName>
</protein>
<dbReference type="STRING" id="943830.A4A58_16915"/>
<evidence type="ECO:0000313" key="3">
    <source>
        <dbReference type="EMBL" id="KZD20913.1"/>
    </source>
</evidence>
<dbReference type="Gene3D" id="3.40.50.2000">
    <property type="entry name" value="Glycogen Phosphorylase B"/>
    <property type="match status" value="2"/>
</dbReference>
<keyword evidence="4" id="KW-1185">Reference proteome</keyword>
<evidence type="ECO:0000259" key="2">
    <source>
        <dbReference type="Pfam" id="PF13579"/>
    </source>
</evidence>
<dbReference type="Pfam" id="PF13579">
    <property type="entry name" value="Glyco_trans_4_4"/>
    <property type="match status" value="1"/>
</dbReference>
<dbReference type="InterPro" id="IPR001296">
    <property type="entry name" value="Glyco_trans_1"/>
</dbReference>
<name>A0A163XH96_9BRAD</name>
<accession>A0A163XH96</accession>
<dbReference type="PANTHER" id="PTHR12526:SF638">
    <property type="entry name" value="SPORE COAT PROTEIN SA"/>
    <property type="match status" value="1"/>
</dbReference>